<proteinExistence type="inferred from homology"/>
<dbReference type="Pfam" id="PF03938">
    <property type="entry name" value="OmpH"/>
    <property type="match status" value="1"/>
</dbReference>
<comment type="similarity">
    <text evidence="1">Belongs to the Skp family.</text>
</comment>
<dbReference type="SUPFAM" id="SSF111384">
    <property type="entry name" value="OmpH-like"/>
    <property type="match status" value="1"/>
</dbReference>
<dbReference type="EMBL" id="AMEQ01000044">
    <property type="protein sequence ID" value="EKX99944.1"/>
    <property type="molecule type" value="Genomic_DNA"/>
</dbReference>
<dbReference type="Gene3D" id="3.30.910.20">
    <property type="entry name" value="Skp domain"/>
    <property type="match status" value="1"/>
</dbReference>
<gene>
    <name evidence="5" type="ORF">HMPREF9134_01853</name>
</gene>
<dbReference type="Proteomes" id="UP000010408">
    <property type="component" value="Unassembled WGS sequence"/>
</dbReference>
<evidence type="ECO:0000313" key="6">
    <source>
        <dbReference type="Proteomes" id="UP000010408"/>
    </source>
</evidence>
<dbReference type="RefSeq" id="WP_005468203.1">
    <property type="nucleotide sequence ID" value="NZ_KB291037.1"/>
</dbReference>
<organism evidence="5 6">
    <name type="scientific">Porphyromonas catoniae F0037</name>
    <dbReference type="NCBI Taxonomy" id="1127696"/>
    <lineage>
        <taxon>Bacteria</taxon>
        <taxon>Pseudomonadati</taxon>
        <taxon>Bacteroidota</taxon>
        <taxon>Bacteroidia</taxon>
        <taxon>Bacteroidales</taxon>
        <taxon>Porphyromonadaceae</taxon>
        <taxon>Porphyromonas</taxon>
    </lineage>
</organism>
<dbReference type="AlphaFoldDB" id="L1N9K0"/>
<keyword evidence="3" id="KW-0175">Coiled coil</keyword>
<dbReference type="GO" id="GO:0051082">
    <property type="term" value="F:unfolded protein binding"/>
    <property type="evidence" value="ECO:0007669"/>
    <property type="project" value="InterPro"/>
</dbReference>
<feature type="signal peptide" evidence="4">
    <location>
        <begin position="1"/>
        <end position="20"/>
    </location>
</feature>
<feature type="chain" id="PRO_5003954156" evidence="4">
    <location>
        <begin position="21"/>
        <end position="182"/>
    </location>
</feature>
<dbReference type="GO" id="GO:0005829">
    <property type="term" value="C:cytosol"/>
    <property type="evidence" value="ECO:0007669"/>
    <property type="project" value="TreeGrafter"/>
</dbReference>
<protein>
    <submittedName>
        <fullName evidence="5">Outer membrane protein</fullName>
    </submittedName>
</protein>
<evidence type="ECO:0000256" key="1">
    <source>
        <dbReference type="ARBA" id="ARBA00009091"/>
    </source>
</evidence>
<evidence type="ECO:0000256" key="4">
    <source>
        <dbReference type="SAM" id="SignalP"/>
    </source>
</evidence>
<dbReference type="PANTHER" id="PTHR35089:SF1">
    <property type="entry name" value="CHAPERONE PROTEIN SKP"/>
    <property type="match status" value="1"/>
</dbReference>
<dbReference type="GO" id="GO:0050821">
    <property type="term" value="P:protein stabilization"/>
    <property type="evidence" value="ECO:0007669"/>
    <property type="project" value="TreeGrafter"/>
</dbReference>
<evidence type="ECO:0000313" key="5">
    <source>
        <dbReference type="EMBL" id="EKX99944.1"/>
    </source>
</evidence>
<dbReference type="PATRIC" id="fig|1127696.3.peg.1686"/>
<evidence type="ECO:0000256" key="3">
    <source>
        <dbReference type="SAM" id="Coils"/>
    </source>
</evidence>
<comment type="caution">
    <text evidence="5">The sequence shown here is derived from an EMBL/GenBank/DDBJ whole genome shotgun (WGS) entry which is preliminary data.</text>
</comment>
<sequence length="182" mass="20190">MKKFLISLLLMLPLALSAEAQQKIGIVNTAVIMEALPDVKAATTKIQDLAKQYDAEIKRMQDEMKTKLEAYQKEEATMTEVIKKRRQQELQEMEARTQNSYQMMQEEIQKEQEKLMAPIRTKVTTAISKVCEAQGCAYIFESGTLLATGSTALDLTQAVKDALGIKATSAATTSTTKPAPKK</sequence>
<accession>L1N9K0</accession>
<dbReference type="InterPro" id="IPR005632">
    <property type="entry name" value="Chaperone_Skp"/>
</dbReference>
<dbReference type="InterPro" id="IPR024930">
    <property type="entry name" value="Skp_dom_sf"/>
</dbReference>
<reference evidence="5 6" key="1">
    <citation type="submission" date="2012-05" db="EMBL/GenBank/DDBJ databases">
        <authorList>
            <person name="Weinstock G."/>
            <person name="Sodergren E."/>
            <person name="Lobos E.A."/>
            <person name="Fulton L."/>
            <person name="Fulton R."/>
            <person name="Courtney L."/>
            <person name="Fronick C."/>
            <person name="O'Laughlin M."/>
            <person name="Godfrey J."/>
            <person name="Wilson R.M."/>
            <person name="Miner T."/>
            <person name="Farmer C."/>
            <person name="Delehaunty K."/>
            <person name="Cordes M."/>
            <person name="Minx P."/>
            <person name="Tomlinson C."/>
            <person name="Chen J."/>
            <person name="Wollam A."/>
            <person name="Pepin K.H."/>
            <person name="Bhonagiri V."/>
            <person name="Zhang X."/>
            <person name="Suruliraj S."/>
            <person name="Warren W."/>
            <person name="Mitreva M."/>
            <person name="Mardis E.R."/>
            <person name="Wilson R.K."/>
        </authorList>
    </citation>
    <scope>NUCLEOTIDE SEQUENCE [LARGE SCALE GENOMIC DNA]</scope>
    <source>
        <strain evidence="5 6">F0037</strain>
    </source>
</reference>
<evidence type="ECO:0000256" key="2">
    <source>
        <dbReference type="ARBA" id="ARBA00022729"/>
    </source>
</evidence>
<dbReference type="SMART" id="SM00935">
    <property type="entry name" value="OmpH"/>
    <property type="match status" value="1"/>
</dbReference>
<dbReference type="STRING" id="1127696.HMPREF9134_01853"/>
<feature type="coiled-coil region" evidence="3">
    <location>
        <begin position="43"/>
        <end position="114"/>
    </location>
</feature>
<name>L1N9K0_9PORP</name>
<keyword evidence="2 4" id="KW-0732">Signal</keyword>
<dbReference type="HOGENOM" id="CLU_053320_3_2_10"/>
<dbReference type="PANTHER" id="PTHR35089">
    <property type="entry name" value="CHAPERONE PROTEIN SKP"/>
    <property type="match status" value="1"/>
</dbReference>
<dbReference type="eggNOG" id="COG2825">
    <property type="taxonomic scope" value="Bacteria"/>
</dbReference>